<accession>A0A930EFE2</accession>
<gene>
    <name evidence="2" type="ORF">HXM71_07585</name>
</gene>
<dbReference type="EMBL" id="JABZQH010000348">
    <property type="protein sequence ID" value="MBF1352953.1"/>
    <property type="molecule type" value="Genomic_DNA"/>
</dbReference>
<evidence type="ECO:0000256" key="1">
    <source>
        <dbReference type="SAM" id="MobiDB-lite"/>
    </source>
</evidence>
<dbReference type="Proteomes" id="UP000722050">
    <property type="component" value="Unassembled WGS sequence"/>
</dbReference>
<feature type="non-terminal residue" evidence="2">
    <location>
        <position position="375"/>
    </location>
</feature>
<reference evidence="2" key="1">
    <citation type="submission" date="2020-04" db="EMBL/GenBank/DDBJ databases">
        <title>Deep metagenomics examines the oral microbiome during advanced dental caries in children, revealing novel taxa and co-occurrences with host molecules.</title>
        <authorList>
            <person name="Baker J.L."/>
            <person name="Morton J.T."/>
            <person name="Dinis M."/>
            <person name="Alvarez R."/>
            <person name="Tran N.C."/>
            <person name="Knight R."/>
            <person name="Edlund A."/>
        </authorList>
    </citation>
    <scope>NUCLEOTIDE SEQUENCE</scope>
    <source>
        <strain evidence="2">JCVI_24_bin.8</strain>
    </source>
</reference>
<evidence type="ECO:0000313" key="2">
    <source>
        <dbReference type="EMBL" id="MBF1352953.1"/>
    </source>
</evidence>
<organism evidence="2 3">
    <name type="scientific">Mogibacterium diversum</name>
    <dbReference type="NCBI Taxonomy" id="114527"/>
    <lineage>
        <taxon>Bacteria</taxon>
        <taxon>Bacillati</taxon>
        <taxon>Bacillota</taxon>
        <taxon>Clostridia</taxon>
        <taxon>Peptostreptococcales</taxon>
        <taxon>Anaerovoracaceae</taxon>
        <taxon>Mogibacterium</taxon>
    </lineage>
</organism>
<name>A0A930EFE2_9FIRM</name>
<comment type="caution">
    <text evidence="2">The sequence shown here is derived from an EMBL/GenBank/DDBJ whole genome shotgun (WGS) entry which is preliminary data.</text>
</comment>
<protein>
    <submittedName>
        <fullName evidence="2">DUF1704 domain-containing protein</fullName>
    </submittedName>
</protein>
<proteinExistence type="predicted"/>
<feature type="region of interest" description="Disordered" evidence="1">
    <location>
        <begin position="1"/>
        <end position="30"/>
    </location>
</feature>
<sequence length="375" mass="42965">MMTSYTPENRPLPSHDMQVKEAQPIQNSSVDIDPEVFRGKYRELVERSPKVIESLVPDQESKEEAIDKLITGNTASFQQEYPIIAGYSDEDYTAMQDTTETLISMAESMSEPERTVYLQAIEARKQEATLIVAMRDYKAATDPIAKEVAAQRFMETNIALYGEPDKATYESLLGEKIANIFHKKRSQSAEIIFQELRDLLPENVLDGTRIQDRFRPSTETMKWMNEVVHGLYDNMLRHVDSYVEAHKSELQTESHDETVIKIQPTHLQDIFRNILTEEFLASSKEVEEGRQTGDIQDAQAVTDWDNTETRDVEKDMDWKVEVTEAKSINVDPDTRHIRIPQDREAMSVNEVKRLVVHEIGVHVLTRMTGGSTNLE</sequence>
<evidence type="ECO:0000313" key="3">
    <source>
        <dbReference type="Proteomes" id="UP000722050"/>
    </source>
</evidence>
<dbReference type="AlphaFoldDB" id="A0A930EFE2"/>